<evidence type="ECO:0000313" key="3">
    <source>
        <dbReference type="Proteomes" id="UP001457282"/>
    </source>
</evidence>
<sequence length="148" mass="16808">MKANDESSHLNCVLEEEFRELVGMCSTTDFLEETRLENEDFAEFASILNENSQESSDSEEYVPGSSSDDEEVVSVLDQREGILKDFFQEKDAQVDLKAQGQQAKEDFSGSIKTLKKVKIKDAAAHKCSKNFARLKANQWKEWARSCQN</sequence>
<evidence type="ECO:0000313" key="2">
    <source>
        <dbReference type="EMBL" id="KAK9922398.1"/>
    </source>
</evidence>
<evidence type="ECO:0000256" key="1">
    <source>
        <dbReference type="SAM" id="MobiDB-lite"/>
    </source>
</evidence>
<keyword evidence="3" id="KW-1185">Reference proteome</keyword>
<feature type="region of interest" description="Disordered" evidence="1">
    <location>
        <begin position="48"/>
        <end position="70"/>
    </location>
</feature>
<name>A0AAW1WEB9_RUBAR</name>
<reference evidence="2 3" key="1">
    <citation type="journal article" date="2023" name="G3 (Bethesda)">
        <title>A chromosome-length genome assembly and annotation of blackberry (Rubus argutus, cv. 'Hillquist').</title>
        <authorList>
            <person name="Bruna T."/>
            <person name="Aryal R."/>
            <person name="Dudchenko O."/>
            <person name="Sargent D.J."/>
            <person name="Mead D."/>
            <person name="Buti M."/>
            <person name="Cavallini A."/>
            <person name="Hytonen T."/>
            <person name="Andres J."/>
            <person name="Pham M."/>
            <person name="Weisz D."/>
            <person name="Mascagni F."/>
            <person name="Usai G."/>
            <person name="Natali L."/>
            <person name="Bassil N."/>
            <person name="Fernandez G.E."/>
            <person name="Lomsadze A."/>
            <person name="Armour M."/>
            <person name="Olukolu B."/>
            <person name="Poorten T."/>
            <person name="Britton C."/>
            <person name="Davik J."/>
            <person name="Ashrafi H."/>
            <person name="Aiden E.L."/>
            <person name="Borodovsky M."/>
            <person name="Worthington M."/>
        </authorList>
    </citation>
    <scope>NUCLEOTIDE SEQUENCE [LARGE SCALE GENOMIC DNA]</scope>
    <source>
        <strain evidence="2">PI 553951</strain>
    </source>
</reference>
<gene>
    <name evidence="2" type="ORF">M0R45_030863</name>
</gene>
<proteinExistence type="predicted"/>
<protein>
    <submittedName>
        <fullName evidence="2">Uncharacterized protein</fullName>
    </submittedName>
</protein>
<organism evidence="2 3">
    <name type="scientific">Rubus argutus</name>
    <name type="common">Southern blackberry</name>
    <dbReference type="NCBI Taxonomy" id="59490"/>
    <lineage>
        <taxon>Eukaryota</taxon>
        <taxon>Viridiplantae</taxon>
        <taxon>Streptophyta</taxon>
        <taxon>Embryophyta</taxon>
        <taxon>Tracheophyta</taxon>
        <taxon>Spermatophyta</taxon>
        <taxon>Magnoliopsida</taxon>
        <taxon>eudicotyledons</taxon>
        <taxon>Gunneridae</taxon>
        <taxon>Pentapetalae</taxon>
        <taxon>rosids</taxon>
        <taxon>fabids</taxon>
        <taxon>Rosales</taxon>
        <taxon>Rosaceae</taxon>
        <taxon>Rosoideae</taxon>
        <taxon>Rosoideae incertae sedis</taxon>
        <taxon>Rubus</taxon>
    </lineage>
</organism>
<dbReference type="EMBL" id="JBEDUW010000006">
    <property type="protein sequence ID" value="KAK9922398.1"/>
    <property type="molecule type" value="Genomic_DNA"/>
</dbReference>
<dbReference type="AlphaFoldDB" id="A0AAW1WEB9"/>
<comment type="caution">
    <text evidence="2">The sequence shown here is derived from an EMBL/GenBank/DDBJ whole genome shotgun (WGS) entry which is preliminary data.</text>
</comment>
<accession>A0AAW1WEB9</accession>
<dbReference type="Proteomes" id="UP001457282">
    <property type="component" value="Unassembled WGS sequence"/>
</dbReference>